<sequence>MAGLARVERFRVPRRAILDVHKHLAAVGQAGYEGLGLWVGKTAGETATVERALIPQQRLIRSASGVGVQIEGDELHRLNVWLFENDLRILAQVHSHPTDAYHSGTDDENAIATAIGSLSLVVPDFASQPFDLSSTAVYRLNAAGSWLEVPCQTAHRLIEIVD</sequence>
<protein>
    <recommendedName>
        <fullName evidence="6">JAB domain-containing protein</fullName>
    </recommendedName>
</protein>
<keyword evidence="8" id="KW-1185">Reference proteome</keyword>
<gene>
    <name evidence="7" type="ORF">B5V02_32525</name>
</gene>
<keyword evidence="3" id="KW-0378">Hydrolase</keyword>
<evidence type="ECO:0000313" key="8">
    <source>
        <dbReference type="Proteomes" id="UP000248616"/>
    </source>
</evidence>
<dbReference type="SUPFAM" id="SSF102712">
    <property type="entry name" value="JAB1/MPN domain"/>
    <property type="match status" value="1"/>
</dbReference>
<evidence type="ECO:0000256" key="1">
    <source>
        <dbReference type="ARBA" id="ARBA00022670"/>
    </source>
</evidence>
<dbReference type="EMBL" id="MZXV01000072">
    <property type="protein sequence ID" value="PZV34496.1"/>
    <property type="molecule type" value="Genomic_DNA"/>
</dbReference>
<proteinExistence type="predicted"/>
<keyword evidence="1" id="KW-0645">Protease</keyword>
<evidence type="ECO:0000259" key="6">
    <source>
        <dbReference type="Pfam" id="PF14464"/>
    </source>
</evidence>
<name>A0A2W7DTA2_9HYPH</name>
<dbReference type="GO" id="GO:0006508">
    <property type="term" value="P:proteolysis"/>
    <property type="evidence" value="ECO:0007669"/>
    <property type="project" value="UniProtKB-KW"/>
</dbReference>
<keyword evidence="2" id="KW-0479">Metal-binding</keyword>
<dbReference type="AlphaFoldDB" id="A0A2W7DTA2"/>
<dbReference type="Gene3D" id="3.40.140.10">
    <property type="entry name" value="Cytidine Deaminase, domain 2"/>
    <property type="match status" value="1"/>
</dbReference>
<dbReference type="Pfam" id="PF14464">
    <property type="entry name" value="Prok-JAB"/>
    <property type="match status" value="1"/>
</dbReference>
<reference evidence="8" key="1">
    <citation type="submission" date="2017-03" db="EMBL/GenBank/DDBJ databases">
        <authorList>
            <person name="Safronova V.I."/>
            <person name="Sazanova A.L."/>
            <person name="Chirak E.R."/>
        </authorList>
    </citation>
    <scope>NUCLEOTIDE SEQUENCE [LARGE SCALE GENOMIC DNA]</scope>
    <source>
        <strain evidence="8">Ach-343</strain>
    </source>
</reference>
<comment type="caution">
    <text evidence="7">The sequence shown here is derived from an EMBL/GenBank/DDBJ whole genome shotgun (WGS) entry which is preliminary data.</text>
</comment>
<evidence type="ECO:0000313" key="7">
    <source>
        <dbReference type="EMBL" id="PZV34496.1"/>
    </source>
</evidence>
<dbReference type="InterPro" id="IPR028090">
    <property type="entry name" value="JAB_dom_prok"/>
</dbReference>
<accession>A0A2W7DTA2</accession>
<evidence type="ECO:0000256" key="2">
    <source>
        <dbReference type="ARBA" id="ARBA00022723"/>
    </source>
</evidence>
<evidence type="ECO:0000256" key="3">
    <source>
        <dbReference type="ARBA" id="ARBA00022801"/>
    </source>
</evidence>
<evidence type="ECO:0000256" key="5">
    <source>
        <dbReference type="ARBA" id="ARBA00023049"/>
    </source>
</evidence>
<dbReference type="GO" id="GO:0046872">
    <property type="term" value="F:metal ion binding"/>
    <property type="evidence" value="ECO:0007669"/>
    <property type="project" value="UniProtKB-KW"/>
</dbReference>
<evidence type="ECO:0000256" key="4">
    <source>
        <dbReference type="ARBA" id="ARBA00022833"/>
    </source>
</evidence>
<keyword evidence="5" id="KW-0482">Metalloprotease</keyword>
<keyword evidence="4" id="KW-0862">Zinc</keyword>
<dbReference type="Proteomes" id="UP000248616">
    <property type="component" value="Unassembled WGS sequence"/>
</dbReference>
<feature type="domain" description="JAB" evidence="6">
    <location>
        <begin position="29"/>
        <end position="117"/>
    </location>
</feature>
<organism evidence="7 8">
    <name type="scientific">Mesorhizobium kowhaii</name>
    <dbReference type="NCBI Taxonomy" id="1300272"/>
    <lineage>
        <taxon>Bacteria</taxon>
        <taxon>Pseudomonadati</taxon>
        <taxon>Pseudomonadota</taxon>
        <taxon>Alphaproteobacteria</taxon>
        <taxon>Hyphomicrobiales</taxon>
        <taxon>Phyllobacteriaceae</taxon>
        <taxon>Mesorhizobium</taxon>
    </lineage>
</organism>
<dbReference type="GO" id="GO:0008237">
    <property type="term" value="F:metallopeptidase activity"/>
    <property type="evidence" value="ECO:0007669"/>
    <property type="project" value="UniProtKB-KW"/>
</dbReference>